<evidence type="ECO:0000313" key="2">
    <source>
        <dbReference type="Proteomes" id="UP001243375"/>
    </source>
</evidence>
<proteinExistence type="predicted"/>
<comment type="caution">
    <text evidence="1">The sequence shown here is derived from an EMBL/GenBank/DDBJ whole genome shotgun (WGS) entry which is preliminary data.</text>
</comment>
<reference evidence="1" key="1">
    <citation type="submission" date="2023-04" db="EMBL/GenBank/DDBJ databases">
        <title>Draft Genome sequencing of Naganishia species isolated from polar environments using Oxford Nanopore Technology.</title>
        <authorList>
            <person name="Leo P."/>
            <person name="Venkateswaran K."/>
        </authorList>
    </citation>
    <scope>NUCLEOTIDE SEQUENCE</scope>
    <source>
        <strain evidence="1">MNA-CCFEE 5425</strain>
    </source>
</reference>
<gene>
    <name evidence="1" type="ORF">QFC22_005880</name>
</gene>
<dbReference type="EMBL" id="JASBWU010000020">
    <property type="protein sequence ID" value="KAJ9114060.1"/>
    <property type="molecule type" value="Genomic_DNA"/>
</dbReference>
<keyword evidence="2" id="KW-1185">Reference proteome</keyword>
<name>A0ACC2WSA0_9TREE</name>
<protein>
    <submittedName>
        <fullName evidence="1">Uncharacterized protein</fullName>
    </submittedName>
</protein>
<accession>A0ACC2WSA0</accession>
<sequence>MSSEANHLLGQGQIDIGTSPSSSSSESGKETWKERAIRLQSRMDERDELDRKRQQLDSFRSIERPSQAGSSDNNLACTRQVLGLEVVADDPCLVKVLKNLCWNYLREKVRQTILVLQINDDLRRGICWEDLQYTDQKRVRDAFVESICNSGACSLPFFHSAAAPLVQRFSKDWPANEMIKTVLRDQRTKARQVQIDELVINTVYNMHIGQSQHEFPSHSQTHTPKSNEKRTVGRPPLTDVQKAAGFIPPSTQQEIALISHGIRHEFRYMKSLPKFTFTADGSVIIPKAPRPPPVDEATAKAPNNAKKGRSGVLAAASTNANRNPTSSRQVASAPGSSQQHRPVVKQTARRLRIIETDEDEQQHRKKRPKCTSRQARSNTPLAVGKGKGKQVLPGNLSTLYAGYHSDDDDSGRDPQVEETGEDESEGHEYGDETSGEEN</sequence>
<dbReference type="Proteomes" id="UP001243375">
    <property type="component" value="Unassembled WGS sequence"/>
</dbReference>
<organism evidence="1 2">
    <name type="scientific">Naganishia vaughanmartiniae</name>
    <dbReference type="NCBI Taxonomy" id="1424756"/>
    <lineage>
        <taxon>Eukaryota</taxon>
        <taxon>Fungi</taxon>
        <taxon>Dikarya</taxon>
        <taxon>Basidiomycota</taxon>
        <taxon>Agaricomycotina</taxon>
        <taxon>Tremellomycetes</taxon>
        <taxon>Filobasidiales</taxon>
        <taxon>Filobasidiaceae</taxon>
        <taxon>Naganishia</taxon>
    </lineage>
</organism>
<evidence type="ECO:0000313" key="1">
    <source>
        <dbReference type="EMBL" id="KAJ9114060.1"/>
    </source>
</evidence>